<evidence type="ECO:0000313" key="5">
    <source>
        <dbReference type="EMBL" id="GGM50545.1"/>
    </source>
</evidence>
<sequence length="290" mass="31978">MVIRAIYGLPPQEKPTEPEVEMTPDPVIELRNATKRFRASSGGVHTAVRDLTMTVRGGAFVAVVGPTGCGKSTTLSLVSGLEPPSEGVVLVRGEEVFCIPPGVGYMFQNDAVLPWRSVLDNVASGPRYRGSSRAEARDRARVWVERVGLAGFEGYYPHQLSGGMRKRVALAQTLVNEPEILLMDEPFSALDVQTRSLMQDELLRLWAGSDAAVVFVTHDLEEAIALADRVVVMTASPATVKASFDVALPRPRNVEEIRMTDEFLFVYREIWDSLREEVNRAREEASHRAA</sequence>
<keyword evidence="1" id="KW-0813">Transport</keyword>
<dbReference type="InterPro" id="IPR027417">
    <property type="entry name" value="P-loop_NTPase"/>
</dbReference>
<evidence type="ECO:0000256" key="2">
    <source>
        <dbReference type="ARBA" id="ARBA00022741"/>
    </source>
</evidence>
<feature type="domain" description="ABC transporter" evidence="4">
    <location>
        <begin position="28"/>
        <end position="260"/>
    </location>
</feature>
<dbReference type="PANTHER" id="PTHR42788">
    <property type="entry name" value="TAURINE IMPORT ATP-BINDING PROTEIN-RELATED"/>
    <property type="match status" value="1"/>
</dbReference>
<name>A0A8J3CBU4_9PSEU</name>
<keyword evidence="5" id="KW-0328">Glycosyltransferase</keyword>
<dbReference type="EMBL" id="BMMK01000008">
    <property type="protein sequence ID" value="GGM50545.1"/>
    <property type="molecule type" value="Genomic_DNA"/>
</dbReference>
<protein>
    <submittedName>
        <fullName evidence="5">Mannosyltransferase</fullName>
    </submittedName>
</protein>
<dbReference type="AlphaFoldDB" id="A0A8J3CBU4"/>
<dbReference type="SUPFAM" id="SSF52540">
    <property type="entry name" value="P-loop containing nucleoside triphosphate hydrolases"/>
    <property type="match status" value="1"/>
</dbReference>
<dbReference type="InterPro" id="IPR050166">
    <property type="entry name" value="ABC_transporter_ATP-bind"/>
</dbReference>
<dbReference type="Pfam" id="PF00005">
    <property type="entry name" value="ABC_tran"/>
    <property type="match status" value="1"/>
</dbReference>
<accession>A0A8J3CBU4</accession>
<evidence type="ECO:0000313" key="6">
    <source>
        <dbReference type="Proteomes" id="UP000637578"/>
    </source>
</evidence>
<dbReference type="SMART" id="SM00382">
    <property type="entry name" value="AAA"/>
    <property type="match status" value="1"/>
</dbReference>
<dbReference type="GO" id="GO:0005524">
    <property type="term" value="F:ATP binding"/>
    <property type="evidence" value="ECO:0007669"/>
    <property type="project" value="UniProtKB-KW"/>
</dbReference>
<gene>
    <name evidence="5" type="primary">ssuB</name>
    <name evidence="5" type="ORF">GCM10012275_21760</name>
</gene>
<keyword evidence="3" id="KW-0067">ATP-binding</keyword>
<dbReference type="GO" id="GO:0016757">
    <property type="term" value="F:glycosyltransferase activity"/>
    <property type="evidence" value="ECO:0007669"/>
    <property type="project" value="UniProtKB-KW"/>
</dbReference>
<keyword evidence="6" id="KW-1185">Reference proteome</keyword>
<proteinExistence type="predicted"/>
<dbReference type="PANTHER" id="PTHR42788:SF13">
    <property type="entry name" value="ALIPHATIC SULFONATES IMPORT ATP-BINDING PROTEIN SSUB"/>
    <property type="match status" value="1"/>
</dbReference>
<dbReference type="InterPro" id="IPR003439">
    <property type="entry name" value="ABC_transporter-like_ATP-bd"/>
</dbReference>
<dbReference type="PROSITE" id="PS50893">
    <property type="entry name" value="ABC_TRANSPORTER_2"/>
    <property type="match status" value="1"/>
</dbReference>
<evidence type="ECO:0000256" key="1">
    <source>
        <dbReference type="ARBA" id="ARBA00022448"/>
    </source>
</evidence>
<reference evidence="5" key="1">
    <citation type="journal article" date="2014" name="Int. J. Syst. Evol. Microbiol.">
        <title>Complete genome sequence of Corynebacterium casei LMG S-19264T (=DSM 44701T), isolated from a smear-ripened cheese.</title>
        <authorList>
            <consortium name="US DOE Joint Genome Institute (JGI-PGF)"/>
            <person name="Walter F."/>
            <person name="Albersmeier A."/>
            <person name="Kalinowski J."/>
            <person name="Ruckert C."/>
        </authorList>
    </citation>
    <scope>NUCLEOTIDE SEQUENCE</scope>
    <source>
        <strain evidence="5">CGMCC 4.5737</strain>
    </source>
</reference>
<dbReference type="CDD" id="cd03293">
    <property type="entry name" value="ABC_NrtD_SsuB_transporters"/>
    <property type="match status" value="1"/>
</dbReference>
<organism evidence="5 6">
    <name type="scientific">Longimycelium tulufanense</name>
    <dbReference type="NCBI Taxonomy" id="907463"/>
    <lineage>
        <taxon>Bacteria</taxon>
        <taxon>Bacillati</taxon>
        <taxon>Actinomycetota</taxon>
        <taxon>Actinomycetes</taxon>
        <taxon>Pseudonocardiales</taxon>
        <taxon>Pseudonocardiaceae</taxon>
        <taxon>Longimycelium</taxon>
    </lineage>
</organism>
<dbReference type="Gene3D" id="3.40.50.300">
    <property type="entry name" value="P-loop containing nucleotide triphosphate hydrolases"/>
    <property type="match status" value="1"/>
</dbReference>
<dbReference type="InterPro" id="IPR003593">
    <property type="entry name" value="AAA+_ATPase"/>
</dbReference>
<dbReference type="Proteomes" id="UP000637578">
    <property type="component" value="Unassembled WGS sequence"/>
</dbReference>
<evidence type="ECO:0000256" key="3">
    <source>
        <dbReference type="ARBA" id="ARBA00022840"/>
    </source>
</evidence>
<keyword evidence="2" id="KW-0547">Nucleotide-binding</keyword>
<dbReference type="InterPro" id="IPR017871">
    <property type="entry name" value="ABC_transporter-like_CS"/>
</dbReference>
<reference evidence="5" key="2">
    <citation type="submission" date="2020-09" db="EMBL/GenBank/DDBJ databases">
        <authorList>
            <person name="Sun Q."/>
            <person name="Zhou Y."/>
        </authorList>
    </citation>
    <scope>NUCLEOTIDE SEQUENCE</scope>
    <source>
        <strain evidence="5">CGMCC 4.5737</strain>
    </source>
</reference>
<keyword evidence="5" id="KW-0808">Transferase</keyword>
<dbReference type="PROSITE" id="PS00211">
    <property type="entry name" value="ABC_TRANSPORTER_1"/>
    <property type="match status" value="1"/>
</dbReference>
<dbReference type="GO" id="GO:0016887">
    <property type="term" value="F:ATP hydrolysis activity"/>
    <property type="evidence" value="ECO:0007669"/>
    <property type="project" value="InterPro"/>
</dbReference>
<evidence type="ECO:0000259" key="4">
    <source>
        <dbReference type="PROSITE" id="PS50893"/>
    </source>
</evidence>
<comment type="caution">
    <text evidence="5">The sequence shown here is derived from an EMBL/GenBank/DDBJ whole genome shotgun (WGS) entry which is preliminary data.</text>
</comment>